<dbReference type="RefSeq" id="WP_215821929.1">
    <property type="nucleotide sequence ID" value="NZ_JAGSOY010000093.1"/>
</dbReference>
<reference evidence="1 2" key="1">
    <citation type="submission" date="2021-04" db="EMBL/GenBank/DDBJ databases">
        <authorList>
            <person name="Pira H."/>
            <person name="Risdian C."/>
            <person name="Wink J."/>
        </authorList>
    </citation>
    <scope>NUCLEOTIDE SEQUENCE [LARGE SCALE GENOMIC DNA]</scope>
    <source>
        <strain evidence="1 2">WH53</strain>
    </source>
</reference>
<organism evidence="1 2">
    <name type="scientific">Zooshikella harenae</name>
    <dbReference type="NCBI Taxonomy" id="2827238"/>
    <lineage>
        <taxon>Bacteria</taxon>
        <taxon>Pseudomonadati</taxon>
        <taxon>Pseudomonadota</taxon>
        <taxon>Gammaproteobacteria</taxon>
        <taxon>Oceanospirillales</taxon>
        <taxon>Zooshikellaceae</taxon>
        <taxon>Zooshikella</taxon>
    </lineage>
</organism>
<accession>A0ABS5ZI88</accession>
<gene>
    <name evidence="1" type="ORF">KCG35_21530</name>
</gene>
<proteinExistence type="predicted"/>
<keyword evidence="2" id="KW-1185">Reference proteome</keyword>
<comment type="caution">
    <text evidence="1">The sequence shown here is derived from an EMBL/GenBank/DDBJ whole genome shotgun (WGS) entry which is preliminary data.</text>
</comment>
<name>A0ABS5ZI88_9GAMM</name>
<dbReference type="Proteomes" id="UP000690515">
    <property type="component" value="Unassembled WGS sequence"/>
</dbReference>
<sequence length="182" mass="21021">MKLAEITERIIECFEDNISEAKNIGSQTGILDIRNPQLTVNDFPALRITPKQLSPKQQDFFDTQEYEITYLIYYFNKAKDDWMDDMVSLNLLDKVLRFIKSNNWGVNSITPARSVIANTLSINKIGDHLVNGWQVEWQHTMQLASDNASIDTPVNPKHLFFSSDRDDFGIAERYTEVNSNER</sequence>
<evidence type="ECO:0000313" key="2">
    <source>
        <dbReference type="Proteomes" id="UP000690515"/>
    </source>
</evidence>
<dbReference type="EMBL" id="JAGSOY010000093">
    <property type="protein sequence ID" value="MBU2713645.1"/>
    <property type="molecule type" value="Genomic_DNA"/>
</dbReference>
<evidence type="ECO:0000313" key="1">
    <source>
        <dbReference type="EMBL" id="MBU2713645.1"/>
    </source>
</evidence>
<protein>
    <recommendedName>
        <fullName evidence="3">DUF1833 domain-containing protein</fullName>
    </recommendedName>
</protein>
<evidence type="ECO:0008006" key="3">
    <source>
        <dbReference type="Google" id="ProtNLM"/>
    </source>
</evidence>